<dbReference type="Pfam" id="PF04471">
    <property type="entry name" value="Mrr_cat"/>
    <property type="match status" value="1"/>
</dbReference>
<sequence length="219" mass="24621">MAKRRSSRKKKKKFSIERLIYFSIVAFAVIDTIQEEYPGLLSLLVSWTVIVLIIVGISYILYKNGGYRLSFASNRLKTSLINEVDSMDGLEFEHFLKPLFEAKGFHAKVTQGSGDFGADLKLTKQGRTTVVQAKRYSNSIGVSAIQQVVSAKAVYKAQDAIVVTNQFYTPAAKKLAKVNRVKLIDRNELKDMITDYHSTSSSTVLCRILNPFGLRLDRD</sequence>
<evidence type="ECO:0000259" key="2">
    <source>
        <dbReference type="Pfam" id="PF04471"/>
    </source>
</evidence>
<feature type="domain" description="Restriction endonuclease type IV Mrr" evidence="2">
    <location>
        <begin position="85"/>
        <end position="193"/>
    </location>
</feature>
<proteinExistence type="predicted"/>
<dbReference type="Gene3D" id="3.40.1350.10">
    <property type="match status" value="1"/>
</dbReference>
<feature type="transmembrane region" description="Helical" evidence="1">
    <location>
        <begin position="44"/>
        <end position="62"/>
    </location>
</feature>
<dbReference type="GO" id="GO:0004519">
    <property type="term" value="F:endonuclease activity"/>
    <property type="evidence" value="ECO:0007669"/>
    <property type="project" value="UniProtKB-KW"/>
</dbReference>
<organism evidence="3 4">
    <name type="scientific">Evansella alkalicola</name>
    <dbReference type="NCBI Taxonomy" id="745819"/>
    <lineage>
        <taxon>Bacteria</taxon>
        <taxon>Bacillati</taxon>
        <taxon>Bacillota</taxon>
        <taxon>Bacilli</taxon>
        <taxon>Bacillales</taxon>
        <taxon>Bacillaceae</taxon>
        <taxon>Evansella</taxon>
    </lineage>
</organism>
<dbReference type="PANTHER" id="PTHR30015">
    <property type="entry name" value="MRR RESTRICTION SYSTEM PROTEIN"/>
    <property type="match status" value="1"/>
</dbReference>
<dbReference type="EMBL" id="JAHQCR010000034">
    <property type="protein sequence ID" value="MBU9721347.1"/>
    <property type="molecule type" value="Genomic_DNA"/>
</dbReference>
<dbReference type="InterPro" id="IPR007560">
    <property type="entry name" value="Restrct_endonuc_IV_Mrr"/>
</dbReference>
<dbReference type="PANTHER" id="PTHR30015:SF6">
    <property type="entry name" value="SLL1429 PROTEIN"/>
    <property type="match status" value="1"/>
</dbReference>
<dbReference type="InterPro" id="IPR011335">
    <property type="entry name" value="Restrct_endonuc-II-like"/>
</dbReference>
<accession>A0ABS6JVS4</accession>
<keyword evidence="1" id="KW-0812">Transmembrane</keyword>
<keyword evidence="1" id="KW-1133">Transmembrane helix</keyword>
<keyword evidence="3" id="KW-0540">Nuclease</keyword>
<gene>
    <name evidence="3" type="ORF">KS407_07785</name>
</gene>
<name>A0ABS6JVS4_9BACI</name>
<keyword evidence="4" id="KW-1185">Reference proteome</keyword>
<dbReference type="SUPFAM" id="SSF52980">
    <property type="entry name" value="Restriction endonuclease-like"/>
    <property type="match status" value="1"/>
</dbReference>
<keyword evidence="3" id="KW-0255">Endonuclease</keyword>
<protein>
    <submittedName>
        <fullName evidence="3">Restriction endonuclease</fullName>
    </submittedName>
</protein>
<evidence type="ECO:0000313" key="3">
    <source>
        <dbReference type="EMBL" id="MBU9721347.1"/>
    </source>
</evidence>
<evidence type="ECO:0000256" key="1">
    <source>
        <dbReference type="SAM" id="Phobius"/>
    </source>
</evidence>
<dbReference type="Proteomes" id="UP000790580">
    <property type="component" value="Unassembled WGS sequence"/>
</dbReference>
<keyword evidence="1" id="KW-0472">Membrane</keyword>
<comment type="caution">
    <text evidence="3">The sequence shown here is derived from an EMBL/GenBank/DDBJ whole genome shotgun (WGS) entry which is preliminary data.</text>
</comment>
<dbReference type="InterPro" id="IPR052906">
    <property type="entry name" value="Type_IV_Methyl-Rstrct_Enzyme"/>
</dbReference>
<reference evidence="3 4" key="1">
    <citation type="submission" date="2021-06" db="EMBL/GenBank/DDBJ databases">
        <title>Bacillus sp. RD4P76, an endophyte from a halophyte.</title>
        <authorList>
            <person name="Sun J.-Q."/>
        </authorList>
    </citation>
    <scope>NUCLEOTIDE SEQUENCE [LARGE SCALE GENOMIC DNA]</scope>
    <source>
        <strain evidence="3 4">JCM 17098</strain>
    </source>
</reference>
<dbReference type="RefSeq" id="WP_088075493.1">
    <property type="nucleotide sequence ID" value="NZ_JAHQCR010000034.1"/>
</dbReference>
<dbReference type="InterPro" id="IPR011856">
    <property type="entry name" value="tRNA_endonuc-like_dom_sf"/>
</dbReference>
<evidence type="ECO:0000313" key="4">
    <source>
        <dbReference type="Proteomes" id="UP000790580"/>
    </source>
</evidence>
<keyword evidence="3" id="KW-0378">Hydrolase</keyword>